<evidence type="ECO:0000256" key="5">
    <source>
        <dbReference type="ARBA" id="ARBA00022989"/>
    </source>
</evidence>
<keyword evidence="4" id="KW-0067">ATP-binding</keyword>
<dbReference type="EMBL" id="PTRA01000001">
    <property type="protein sequence ID" value="PQA58608.1"/>
    <property type="molecule type" value="Genomic_DNA"/>
</dbReference>
<evidence type="ECO:0000256" key="2">
    <source>
        <dbReference type="ARBA" id="ARBA00022692"/>
    </source>
</evidence>
<dbReference type="GO" id="GO:0015421">
    <property type="term" value="F:ABC-type oligopeptide transporter activity"/>
    <property type="evidence" value="ECO:0007669"/>
    <property type="project" value="TreeGrafter"/>
</dbReference>
<dbReference type="Pfam" id="PF00664">
    <property type="entry name" value="ABC_membrane"/>
    <property type="match status" value="1"/>
</dbReference>
<evidence type="ECO:0000256" key="7">
    <source>
        <dbReference type="SAM" id="Phobius"/>
    </source>
</evidence>
<feature type="domain" description="ABC transporter" evidence="8">
    <location>
        <begin position="486"/>
        <end position="705"/>
    </location>
</feature>
<evidence type="ECO:0000259" key="9">
    <source>
        <dbReference type="PROSITE" id="PS50929"/>
    </source>
</evidence>
<dbReference type="Gene3D" id="3.40.50.300">
    <property type="entry name" value="P-loop containing nucleotide triphosphate hydrolases"/>
    <property type="match status" value="1"/>
</dbReference>
<dbReference type="GO" id="GO:0005886">
    <property type="term" value="C:plasma membrane"/>
    <property type="evidence" value="ECO:0007669"/>
    <property type="project" value="UniProtKB-SubCell"/>
</dbReference>
<keyword evidence="5 7" id="KW-1133">Transmembrane helix</keyword>
<feature type="transmembrane region" description="Helical" evidence="7">
    <location>
        <begin position="208"/>
        <end position="233"/>
    </location>
</feature>
<evidence type="ECO:0000256" key="4">
    <source>
        <dbReference type="ARBA" id="ARBA00022840"/>
    </source>
</evidence>
<dbReference type="GO" id="GO:0005524">
    <property type="term" value="F:ATP binding"/>
    <property type="evidence" value="ECO:0007669"/>
    <property type="project" value="UniProtKB-KW"/>
</dbReference>
<feature type="transmembrane region" description="Helical" evidence="7">
    <location>
        <begin position="310"/>
        <end position="329"/>
    </location>
</feature>
<accession>A0A2S7ILV2</accession>
<dbReference type="AlphaFoldDB" id="A0A2S7ILV2"/>
<feature type="transmembrane region" description="Helical" evidence="7">
    <location>
        <begin position="394"/>
        <end position="418"/>
    </location>
</feature>
<evidence type="ECO:0000256" key="6">
    <source>
        <dbReference type="ARBA" id="ARBA00023136"/>
    </source>
</evidence>
<protein>
    <submittedName>
        <fullName evidence="10">Xenobiotic-transporting ATPase</fullName>
    </submittedName>
</protein>
<dbReference type="SMART" id="SM00382">
    <property type="entry name" value="AAA"/>
    <property type="match status" value="1"/>
</dbReference>
<dbReference type="OrthoDB" id="311344at2"/>
<reference evidence="11" key="1">
    <citation type="submission" date="2018-02" db="EMBL/GenBank/DDBJ databases">
        <title>Genome sequencing of Solimonas sp. HR-BB.</title>
        <authorList>
            <person name="Lee Y."/>
            <person name="Jeon C.O."/>
        </authorList>
    </citation>
    <scope>NUCLEOTIDE SEQUENCE [LARGE SCALE GENOMIC DNA]</scope>
    <source>
        <strain evidence="11">HR-U</strain>
    </source>
</reference>
<evidence type="ECO:0000256" key="3">
    <source>
        <dbReference type="ARBA" id="ARBA00022741"/>
    </source>
</evidence>
<evidence type="ECO:0000313" key="10">
    <source>
        <dbReference type="EMBL" id="PQA58608.1"/>
    </source>
</evidence>
<dbReference type="RefSeq" id="WP_104709810.1">
    <property type="nucleotide sequence ID" value="NZ_PTRA01000001.1"/>
</dbReference>
<dbReference type="InterPro" id="IPR036640">
    <property type="entry name" value="ABC1_TM_sf"/>
</dbReference>
<gene>
    <name evidence="10" type="ORF">C5O19_02780</name>
</gene>
<keyword evidence="2 7" id="KW-0812">Transmembrane</keyword>
<feature type="transmembrane region" description="Helical" evidence="7">
    <location>
        <begin position="171"/>
        <end position="196"/>
    </location>
</feature>
<proteinExistence type="predicted"/>
<dbReference type="PROSITE" id="PS50929">
    <property type="entry name" value="ABC_TM1F"/>
    <property type="match status" value="1"/>
</dbReference>
<comment type="caution">
    <text evidence="10">The sequence shown here is derived from an EMBL/GenBank/DDBJ whole genome shotgun (WGS) entry which is preliminary data.</text>
</comment>
<feature type="transmembrane region" description="Helical" evidence="7">
    <location>
        <begin position="285"/>
        <end position="304"/>
    </location>
</feature>
<dbReference type="InterPro" id="IPR039421">
    <property type="entry name" value="Type_1_exporter"/>
</dbReference>
<dbReference type="SUPFAM" id="SSF90123">
    <property type="entry name" value="ABC transporter transmembrane region"/>
    <property type="match status" value="1"/>
</dbReference>
<keyword evidence="6 7" id="KW-0472">Membrane</keyword>
<dbReference type="InterPro" id="IPR027417">
    <property type="entry name" value="P-loop_NTPase"/>
</dbReference>
<dbReference type="Gene3D" id="1.20.1560.10">
    <property type="entry name" value="ABC transporter type 1, transmembrane domain"/>
    <property type="match status" value="1"/>
</dbReference>
<dbReference type="PROSITE" id="PS50893">
    <property type="entry name" value="ABC_TRANSPORTER_2"/>
    <property type="match status" value="1"/>
</dbReference>
<sequence>MTIPVLDHTVRKLAELFFPETPTLASINHSASTYEPETLEVFVGDLIEQAFSVNLALVKHEKAENEFWDWKKNSEHPFVFFDQTSKDDMRPIIAGRDLKKGKPYHYAITEHGPELISGEGLTPATNDNGKVLFLTAFPIQPLASDDASTDEKPMTPWQRTMQLFRNERRDIYYLYLYAIVSGLIALSLPLGSQAIVGLIQGGLVFSSVYLLAALVIVGTLITGILQIVQVSIVEVLQQRIFAKAAFEFVYRIPRIKVEALNRYYAPELMNRFFDILTVQKALPKILIDITGAVIQIAFGLLLLFAYHPMFIVFGLLTILLIFLVFRFNASKGLETSLYESKYKYKVAQWLEDIARTLFSFKVVGNTNLPVQKMDELVSRYLLYRQKHFKILLRIFYYMVAFKTLVIAALLILGIFLVVDRQITLGQFVASDIIIVLIVSSVEKLITSIDTIFDLVTATEKMGNVTDLPLEREGGLRMPINKQDLALEVHNLTFRYPDGKRPILQNLSFSIKQGERVAITGSNGGGKNTLLTLLSGLMTEYDGSISVNGFSLRDIHLNDFRNAVAKNVAPDEIFDGTIFENITMGRTNVSLDDLRWTLENLGLTDKIGQLPDGINTEMLAEGQRFSESFKAKVTAARCIVERPKLLMFTDFYGLLDRDEKLKLIKFVCDKAHPWTFITISHDPEVLAACDRVLILENGKIVSDGPY</sequence>
<dbReference type="Pfam" id="PF00005">
    <property type="entry name" value="ABC_tran"/>
    <property type="match status" value="1"/>
</dbReference>
<keyword evidence="3" id="KW-0547">Nucleotide-binding</keyword>
<dbReference type="InterPro" id="IPR003439">
    <property type="entry name" value="ABC_transporter-like_ATP-bd"/>
</dbReference>
<feature type="domain" description="ABC transmembrane type-1" evidence="9">
    <location>
        <begin position="176"/>
        <end position="430"/>
    </location>
</feature>
<organism evidence="10 11">
    <name type="scientific">Siphonobacter curvatus</name>
    <dbReference type="NCBI Taxonomy" id="2094562"/>
    <lineage>
        <taxon>Bacteria</taxon>
        <taxon>Pseudomonadati</taxon>
        <taxon>Bacteroidota</taxon>
        <taxon>Cytophagia</taxon>
        <taxon>Cytophagales</taxon>
        <taxon>Cytophagaceae</taxon>
        <taxon>Siphonobacter</taxon>
    </lineage>
</organism>
<comment type="subcellular location">
    <subcellularLocation>
        <location evidence="1">Cell membrane</location>
        <topology evidence="1">Multi-pass membrane protein</topology>
    </subcellularLocation>
</comment>
<evidence type="ECO:0000313" key="11">
    <source>
        <dbReference type="Proteomes" id="UP000239590"/>
    </source>
</evidence>
<dbReference type="Proteomes" id="UP000239590">
    <property type="component" value="Unassembled WGS sequence"/>
</dbReference>
<keyword evidence="11" id="KW-1185">Reference proteome</keyword>
<evidence type="ECO:0000259" key="8">
    <source>
        <dbReference type="PROSITE" id="PS50893"/>
    </source>
</evidence>
<name>A0A2S7ILV2_9BACT</name>
<dbReference type="InterPro" id="IPR003593">
    <property type="entry name" value="AAA+_ATPase"/>
</dbReference>
<dbReference type="PANTHER" id="PTHR43394:SF4">
    <property type="entry name" value="TOXIN SECRETION ABC TRANSPORTER ATP-BINDING PROTEIN"/>
    <property type="match status" value="1"/>
</dbReference>
<dbReference type="GO" id="GO:0016887">
    <property type="term" value="F:ATP hydrolysis activity"/>
    <property type="evidence" value="ECO:0007669"/>
    <property type="project" value="InterPro"/>
</dbReference>
<evidence type="ECO:0000256" key="1">
    <source>
        <dbReference type="ARBA" id="ARBA00004651"/>
    </source>
</evidence>
<dbReference type="InterPro" id="IPR011527">
    <property type="entry name" value="ABC1_TM_dom"/>
</dbReference>
<dbReference type="PANTHER" id="PTHR43394">
    <property type="entry name" value="ATP-DEPENDENT PERMEASE MDL1, MITOCHONDRIAL"/>
    <property type="match status" value="1"/>
</dbReference>
<dbReference type="SUPFAM" id="SSF52540">
    <property type="entry name" value="P-loop containing nucleoside triphosphate hydrolases"/>
    <property type="match status" value="1"/>
</dbReference>